<dbReference type="Pfam" id="PF13416">
    <property type="entry name" value="SBP_bac_8"/>
    <property type="match status" value="1"/>
</dbReference>
<name>A0A1F6Y7Y1_9BACT</name>
<dbReference type="InterPro" id="IPR006059">
    <property type="entry name" value="SBP"/>
</dbReference>
<keyword evidence="1" id="KW-0812">Transmembrane</keyword>
<dbReference type="EMBL" id="MFVU01000001">
    <property type="protein sequence ID" value="OGJ02478.1"/>
    <property type="molecule type" value="Genomic_DNA"/>
</dbReference>
<proteinExistence type="predicted"/>
<evidence type="ECO:0008006" key="4">
    <source>
        <dbReference type="Google" id="ProtNLM"/>
    </source>
</evidence>
<feature type="transmembrane region" description="Helical" evidence="1">
    <location>
        <begin position="7"/>
        <end position="28"/>
    </location>
</feature>
<dbReference type="Gene3D" id="3.40.190.10">
    <property type="entry name" value="Periplasmic binding protein-like II"/>
    <property type="match status" value="1"/>
</dbReference>
<dbReference type="InterPro" id="IPR050490">
    <property type="entry name" value="Bact_solute-bd_prot1"/>
</dbReference>
<evidence type="ECO:0000313" key="3">
    <source>
        <dbReference type="Proteomes" id="UP000178645"/>
    </source>
</evidence>
<protein>
    <recommendedName>
        <fullName evidence="4">Sugar ABC transporter substrate-binding protein</fullName>
    </recommendedName>
</protein>
<reference evidence="2 3" key="1">
    <citation type="journal article" date="2016" name="Nat. Commun.">
        <title>Thousands of microbial genomes shed light on interconnected biogeochemical processes in an aquifer system.</title>
        <authorList>
            <person name="Anantharaman K."/>
            <person name="Brown C.T."/>
            <person name="Hug L.A."/>
            <person name="Sharon I."/>
            <person name="Castelle C.J."/>
            <person name="Probst A.J."/>
            <person name="Thomas B.C."/>
            <person name="Singh A."/>
            <person name="Wilkins M.J."/>
            <person name="Karaoz U."/>
            <person name="Brodie E.L."/>
            <person name="Williams K.H."/>
            <person name="Hubbard S.S."/>
            <person name="Banfield J.F."/>
        </authorList>
    </citation>
    <scope>NUCLEOTIDE SEQUENCE [LARGE SCALE GENOMIC DNA]</scope>
</reference>
<evidence type="ECO:0000256" key="1">
    <source>
        <dbReference type="SAM" id="Phobius"/>
    </source>
</evidence>
<dbReference type="SUPFAM" id="SSF53850">
    <property type="entry name" value="Periplasmic binding protein-like II"/>
    <property type="match status" value="1"/>
</dbReference>
<sequence>MKDNFQIIMVVVFIAAAILGVLVFSGAIPLGGGGSTTAGVGPVVLWGTIPDETMATLLEEYNTVDKNYTVQYIKKSAETFDQDLLEALAAGSGPDMFFLPDDLAYHYANKIFKISLESYPIATFKNNFAGAGEVFLLSDGLLAFPITIDPLVLYYNRSILDANNIVFPPKDWDEFIALVPKLTSKDANNKIIKSGAALGHFANVLHAKDILSTLFMQLGDKIVAEKGGSFISVLDENENLEPALVFYTGFADPLKSIYSWNRSFPNSRDFFSTERLAFYFGFASEFPVLVNKNPNQNFQVAPVPQLRGAAFKLTSANVTGIAISSFSKNLNTALIAASEMTAGEFARKFATALGVAPARRDLLVQVPNDPFSPTFYSSALFAKSWLDPSPKDTDNIFRTIVEGVLSSNLTADNAIKDASAKLGLLLIR</sequence>
<keyword evidence="1" id="KW-1133">Transmembrane helix</keyword>
<dbReference type="PANTHER" id="PTHR43649">
    <property type="entry name" value="ARABINOSE-BINDING PROTEIN-RELATED"/>
    <property type="match status" value="1"/>
</dbReference>
<comment type="caution">
    <text evidence="2">The sequence shown here is derived from an EMBL/GenBank/DDBJ whole genome shotgun (WGS) entry which is preliminary data.</text>
</comment>
<accession>A0A1F6Y7Y1</accession>
<dbReference type="PANTHER" id="PTHR43649:SF12">
    <property type="entry name" value="DIACETYLCHITOBIOSE BINDING PROTEIN DASA"/>
    <property type="match status" value="1"/>
</dbReference>
<gene>
    <name evidence="2" type="ORF">A3G53_01110</name>
</gene>
<dbReference type="AlphaFoldDB" id="A0A1F6Y7Y1"/>
<keyword evidence="1" id="KW-0472">Membrane</keyword>
<organism evidence="2 3">
    <name type="scientific">Candidatus Nomurabacteria bacterium RIFCSPLOWO2_12_FULL_44_11</name>
    <dbReference type="NCBI Taxonomy" id="1801796"/>
    <lineage>
        <taxon>Bacteria</taxon>
        <taxon>Candidatus Nomuraibacteriota</taxon>
    </lineage>
</organism>
<evidence type="ECO:0000313" key="2">
    <source>
        <dbReference type="EMBL" id="OGJ02478.1"/>
    </source>
</evidence>
<dbReference type="Proteomes" id="UP000178645">
    <property type="component" value="Unassembled WGS sequence"/>
</dbReference>